<evidence type="ECO:0008006" key="3">
    <source>
        <dbReference type="Google" id="ProtNLM"/>
    </source>
</evidence>
<proteinExistence type="predicted"/>
<name>A0A235BUE4_UNCW3</name>
<organism evidence="1 2">
    <name type="scientific">candidate division WOR-3 bacterium JGI_Cruoil_03_51_56</name>
    <dbReference type="NCBI Taxonomy" id="1973747"/>
    <lineage>
        <taxon>Bacteria</taxon>
        <taxon>Bacteria division WOR-3</taxon>
    </lineage>
</organism>
<dbReference type="Proteomes" id="UP000215559">
    <property type="component" value="Unassembled WGS sequence"/>
</dbReference>
<dbReference type="Pfam" id="PF11306">
    <property type="entry name" value="DUF3108"/>
    <property type="match status" value="1"/>
</dbReference>
<evidence type="ECO:0000313" key="2">
    <source>
        <dbReference type="Proteomes" id="UP000215559"/>
    </source>
</evidence>
<dbReference type="EMBL" id="NOZP01000082">
    <property type="protein sequence ID" value="OYD15836.1"/>
    <property type="molecule type" value="Genomic_DNA"/>
</dbReference>
<dbReference type="AlphaFoldDB" id="A0A235BUE4"/>
<protein>
    <recommendedName>
        <fullName evidence="3">DUF3108 domain-containing protein</fullName>
    </recommendedName>
</protein>
<sequence>MNRRLLGMLGIVILFIACPREEKTTIPKFVMPKWQDGETSVYHIIRNDSVLYESRVVLRLDEEFGTPTMVVTTTVKPVQVRHYFFDSSVVIFRRDSIRPFRSYRTVETDIGFFDIEAHYESGKVSIRKQSVDGVEEQTLKLPQTAYDEGMLQVLLRSVPLVPGTSFRIQRVVPIDMRILPVDVTVLGTKLVTTDLGKIMCREIVLVRSSEKMRFAYELKEPHRLIALYNPNGETEMLLTSYIPARSDTLEPVTP</sequence>
<gene>
    <name evidence="1" type="ORF">CH330_04605</name>
</gene>
<dbReference type="PROSITE" id="PS51257">
    <property type="entry name" value="PROKAR_LIPOPROTEIN"/>
    <property type="match status" value="1"/>
</dbReference>
<accession>A0A235BUE4</accession>
<reference evidence="1 2" key="1">
    <citation type="submission" date="2017-07" db="EMBL/GenBank/DDBJ databases">
        <title>Recovery of genomes from metagenomes via a dereplication, aggregation, and scoring strategy.</title>
        <authorList>
            <person name="Sieber C.M."/>
            <person name="Probst A.J."/>
            <person name="Sharrar A."/>
            <person name="Thomas B.C."/>
            <person name="Hess M."/>
            <person name="Tringe S.G."/>
            <person name="Banfield J.F."/>
        </authorList>
    </citation>
    <scope>NUCLEOTIDE SEQUENCE [LARGE SCALE GENOMIC DNA]</scope>
    <source>
        <strain evidence="1">JGI_Cruoil_03_51_56</strain>
    </source>
</reference>
<comment type="caution">
    <text evidence="1">The sequence shown here is derived from an EMBL/GenBank/DDBJ whole genome shotgun (WGS) entry which is preliminary data.</text>
</comment>
<evidence type="ECO:0000313" key="1">
    <source>
        <dbReference type="EMBL" id="OYD15836.1"/>
    </source>
</evidence>
<dbReference type="InterPro" id="IPR021457">
    <property type="entry name" value="DUF3108"/>
</dbReference>